<organism evidence="2 3">
    <name type="scientific">Pseudoruegeria aquimaris</name>
    <dbReference type="NCBI Taxonomy" id="393663"/>
    <lineage>
        <taxon>Bacteria</taxon>
        <taxon>Pseudomonadati</taxon>
        <taxon>Pseudomonadota</taxon>
        <taxon>Alphaproteobacteria</taxon>
        <taxon>Rhodobacterales</taxon>
        <taxon>Roseobacteraceae</taxon>
        <taxon>Pseudoruegeria</taxon>
    </lineage>
</organism>
<dbReference type="Pfam" id="PF07394">
    <property type="entry name" value="DUF1501"/>
    <property type="match status" value="1"/>
</dbReference>
<keyword evidence="3" id="KW-1185">Reference proteome</keyword>
<dbReference type="EMBL" id="FWFQ01000014">
    <property type="protein sequence ID" value="SLN43240.1"/>
    <property type="molecule type" value="Genomic_DNA"/>
</dbReference>
<name>A0A1Y5SQZ0_9RHOB</name>
<evidence type="ECO:0008006" key="4">
    <source>
        <dbReference type="Google" id="ProtNLM"/>
    </source>
</evidence>
<gene>
    <name evidence="2" type="ORF">PSA7680_02163</name>
</gene>
<sequence length="410" mass="44052">MSLLTRRNFLLRAGALGCSAAASPLMTPVTFASAPWDNRLIVIILRGGMDGLDVVRPYGDPEFAGLRAGLSPVAETGPQDLDGFYALHPALSGLRPMWQAGQLSFAHAVSTPYRDKRSHFDGQDMLEAGGATVPGATTQRSGWLNRLLLQAPGHDVRTAFAVGREDLTILAGAAEVSNWAPDTRLVMSAQAKRLLELVTHDDPLFADNAAEALELAAAIDPEAEAPEDFGDMLQDMTEGMAESRKGKGHVKLAEFTASQLRQETRIAAFSLNNWDTHRNQARTIRRSLSQLQEVLLTLQQELGPVWEKTAVLAMTEFGRTARANGTGGTDHGTGGLMLMAGGAVRGGKVHGKWPGLAAADLYKERDLMPTEDVRTYAAMAIQGLFGTERSVLEGTVFPGLDMGARPQVIL</sequence>
<evidence type="ECO:0000256" key="1">
    <source>
        <dbReference type="SAM" id="SignalP"/>
    </source>
</evidence>
<feature type="signal peptide" evidence="1">
    <location>
        <begin position="1"/>
        <end position="22"/>
    </location>
</feature>
<accession>A0A1Y5SQZ0</accession>
<protein>
    <recommendedName>
        <fullName evidence="4">Twin-arginine translocation pathway signal</fullName>
    </recommendedName>
</protein>
<dbReference type="AlphaFoldDB" id="A0A1Y5SQZ0"/>
<keyword evidence="1" id="KW-0732">Signal</keyword>
<dbReference type="Proteomes" id="UP000193409">
    <property type="component" value="Unassembled WGS sequence"/>
</dbReference>
<dbReference type="InterPro" id="IPR006311">
    <property type="entry name" value="TAT_signal"/>
</dbReference>
<dbReference type="PANTHER" id="PTHR43737:SF1">
    <property type="entry name" value="DUF1501 DOMAIN-CONTAINING PROTEIN"/>
    <property type="match status" value="1"/>
</dbReference>
<evidence type="ECO:0000313" key="3">
    <source>
        <dbReference type="Proteomes" id="UP000193409"/>
    </source>
</evidence>
<reference evidence="2 3" key="1">
    <citation type="submission" date="2017-03" db="EMBL/GenBank/DDBJ databases">
        <authorList>
            <person name="Afonso C.L."/>
            <person name="Miller P.J."/>
            <person name="Scott M.A."/>
            <person name="Spackman E."/>
            <person name="Goraichik I."/>
            <person name="Dimitrov K.M."/>
            <person name="Suarez D.L."/>
            <person name="Swayne D.E."/>
        </authorList>
    </citation>
    <scope>NUCLEOTIDE SEQUENCE [LARGE SCALE GENOMIC DNA]</scope>
    <source>
        <strain evidence="2 3">CECT 7680</strain>
    </source>
</reference>
<feature type="chain" id="PRO_5012011916" description="Twin-arginine translocation pathway signal" evidence="1">
    <location>
        <begin position="23"/>
        <end position="410"/>
    </location>
</feature>
<dbReference type="RefSeq" id="WP_085868716.1">
    <property type="nucleotide sequence ID" value="NZ_FWFQ01000014.1"/>
</dbReference>
<dbReference type="PROSITE" id="PS51318">
    <property type="entry name" value="TAT"/>
    <property type="match status" value="1"/>
</dbReference>
<proteinExistence type="predicted"/>
<evidence type="ECO:0000313" key="2">
    <source>
        <dbReference type="EMBL" id="SLN43240.1"/>
    </source>
</evidence>
<dbReference type="PANTHER" id="PTHR43737">
    <property type="entry name" value="BLL7424 PROTEIN"/>
    <property type="match status" value="1"/>
</dbReference>
<dbReference type="OrthoDB" id="9779968at2"/>
<dbReference type="InterPro" id="IPR010869">
    <property type="entry name" value="DUF1501"/>
</dbReference>